<proteinExistence type="predicted"/>
<dbReference type="GO" id="GO:0005737">
    <property type="term" value="C:cytoplasm"/>
    <property type="evidence" value="ECO:0007669"/>
    <property type="project" value="TreeGrafter"/>
</dbReference>
<dbReference type="InterPro" id="IPR008183">
    <property type="entry name" value="Aldose_1/G6P_1-epimerase"/>
</dbReference>
<evidence type="ECO:0000256" key="3">
    <source>
        <dbReference type="ARBA" id="ARBA00033373"/>
    </source>
</evidence>
<dbReference type="GO" id="GO:0004034">
    <property type="term" value="F:aldose 1-epimerase activity"/>
    <property type="evidence" value="ECO:0007669"/>
    <property type="project" value="TreeGrafter"/>
</dbReference>
<dbReference type="SUPFAM" id="SSF74650">
    <property type="entry name" value="Galactose mutarotase-like"/>
    <property type="match status" value="1"/>
</dbReference>
<dbReference type="GO" id="GO:0033499">
    <property type="term" value="P:galactose catabolic process via UDP-galactose, Leloir pathway"/>
    <property type="evidence" value="ECO:0007669"/>
    <property type="project" value="TreeGrafter"/>
</dbReference>
<dbReference type="Gene3D" id="2.70.98.10">
    <property type="match status" value="1"/>
</dbReference>
<dbReference type="PROSITE" id="PS00545">
    <property type="entry name" value="ALDOSE_1_EPIMERASE"/>
    <property type="match status" value="1"/>
</dbReference>
<evidence type="ECO:0000313" key="6">
    <source>
        <dbReference type="Proteomes" id="UP000195141"/>
    </source>
</evidence>
<dbReference type="EMBL" id="NGMM01000007">
    <property type="protein sequence ID" value="OTP11685.1"/>
    <property type="molecule type" value="Genomic_DNA"/>
</dbReference>
<reference evidence="5" key="2">
    <citation type="submission" date="2017-05" db="EMBL/GenBank/DDBJ databases">
        <authorList>
            <consortium name="The Broad Institute Genomics Platform"/>
            <consortium name="The Broad Institute Genomic Center for Infectious Diseases"/>
            <person name="Earl A."/>
            <person name="Manson A."/>
            <person name="Schwartman J."/>
            <person name="Gilmore M."/>
            <person name="Abouelleil A."/>
            <person name="Cao P."/>
            <person name="Chapman S."/>
            <person name="Cusick C."/>
            <person name="Shea T."/>
            <person name="Young S."/>
            <person name="Neafsey D."/>
            <person name="Nusbaum C."/>
            <person name="Birren B."/>
        </authorList>
    </citation>
    <scope>NUCLEOTIDE SEQUENCE</scope>
    <source>
        <strain evidence="5">9E7_DIV0242</strain>
    </source>
</reference>
<evidence type="ECO:0000256" key="1">
    <source>
        <dbReference type="ARBA" id="ARBA00014165"/>
    </source>
</evidence>
<reference evidence="4" key="1">
    <citation type="submission" date="2017-05" db="EMBL/GenBank/DDBJ databases">
        <title>The Genome Sequence of Enterococcus sp. 9E7_DIV0242.</title>
        <authorList>
            <consortium name="The Broad Institute Genomics Platform"/>
            <consortium name="The Broad Institute Genomic Center for Infectious Diseases"/>
            <person name="Earl A."/>
            <person name="Manson A."/>
            <person name="Schwartman J."/>
            <person name="Gilmore M."/>
            <person name="Abouelleil A."/>
            <person name="Cao P."/>
            <person name="Chapman S."/>
            <person name="Cusick C."/>
            <person name="Shea T."/>
            <person name="Young S."/>
            <person name="Neafsey D."/>
            <person name="Nusbaum C."/>
            <person name="Birren B."/>
        </authorList>
    </citation>
    <scope>NUCLEOTIDE SEQUENCE [LARGE SCALE GENOMIC DNA]</scope>
    <source>
        <strain evidence="4">9E7_DIV0242</strain>
    </source>
</reference>
<dbReference type="Proteomes" id="UP000195141">
    <property type="component" value="Chromosome"/>
</dbReference>
<dbReference type="PANTHER" id="PTHR10091:SF0">
    <property type="entry name" value="GALACTOSE MUTAROTASE"/>
    <property type="match status" value="1"/>
</dbReference>
<reference evidence="5" key="3">
    <citation type="submission" date="2024-03" db="EMBL/GenBank/DDBJ databases">
        <title>The Genome Sequence of Enterococcus sp. DIV0242b.</title>
        <authorList>
            <consortium name="The Broad Institute Genomics Platform"/>
            <consortium name="The Broad Institute Microbial Omics Core"/>
            <consortium name="The Broad Institute Genomic Center for Infectious Diseases"/>
            <person name="Earl A."/>
            <person name="Manson A."/>
            <person name="Gilmore M."/>
            <person name="Schwartman J."/>
            <person name="Shea T."/>
            <person name="Abouelleil A."/>
            <person name="Cao P."/>
            <person name="Chapman S."/>
            <person name="Cusick C."/>
            <person name="Young S."/>
            <person name="Neafsey D."/>
            <person name="Nusbaum C."/>
            <person name="Birren B."/>
        </authorList>
    </citation>
    <scope>NUCLEOTIDE SEQUENCE</scope>
    <source>
        <strain evidence="5">9E7_DIV0242</strain>
    </source>
</reference>
<protein>
    <recommendedName>
        <fullName evidence="1">Aldose 1-epimerase</fullName>
    </recommendedName>
    <alternativeName>
        <fullName evidence="3">Galactose mutarotase</fullName>
    </alternativeName>
    <alternativeName>
        <fullName evidence="2">Type-1 mutarotase</fullName>
    </alternativeName>
</protein>
<dbReference type="OrthoDB" id="9779408at2"/>
<name>A0A242K287_9ENTE</name>
<dbReference type="InterPro" id="IPR014718">
    <property type="entry name" value="GH-type_carb-bd"/>
</dbReference>
<dbReference type="InterPro" id="IPR011013">
    <property type="entry name" value="Gal_mutarotase_sf_dom"/>
</dbReference>
<evidence type="ECO:0000313" key="5">
    <source>
        <dbReference type="EMBL" id="WYJ91722.1"/>
    </source>
</evidence>
<organism evidence="4">
    <name type="scientific">Candidatus Enterococcus clewellii</name>
    <dbReference type="NCBI Taxonomy" id="1834193"/>
    <lineage>
        <taxon>Bacteria</taxon>
        <taxon>Bacillati</taxon>
        <taxon>Bacillota</taxon>
        <taxon>Bacilli</taxon>
        <taxon>Lactobacillales</taxon>
        <taxon>Enterococcaceae</taxon>
        <taxon>Enterococcus</taxon>
    </lineage>
</organism>
<accession>A0A242K287</accession>
<evidence type="ECO:0000256" key="2">
    <source>
        <dbReference type="ARBA" id="ARBA00032300"/>
    </source>
</evidence>
<dbReference type="AlphaFoldDB" id="A0A242K287"/>
<dbReference type="RefSeq" id="WP_086350761.1">
    <property type="nucleotide sequence ID" value="NZ_CP147247.1"/>
</dbReference>
<dbReference type="Pfam" id="PF01263">
    <property type="entry name" value="Aldose_epim"/>
    <property type="match status" value="1"/>
</dbReference>
<dbReference type="GO" id="GO:0030246">
    <property type="term" value="F:carbohydrate binding"/>
    <property type="evidence" value="ECO:0007669"/>
    <property type="project" value="InterPro"/>
</dbReference>
<keyword evidence="6" id="KW-1185">Reference proteome</keyword>
<gene>
    <name evidence="5" type="ORF">A5888_003490</name>
    <name evidence="4" type="ORF">A5888_003784</name>
</gene>
<dbReference type="PANTHER" id="PTHR10091">
    <property type="entry name" value="ALDOSE-1-EPIMERASE"/>
    <property type="match status" value="1"/>
</dbReference>
<evidence type="ECO:0000313" key="4">
    <source>
        <dbReference type="EMBL" id="OTP11685.1"/>
    </source>
</evidence>
<dbReference type="InterPro" id="IPR018052">
    <property type="entry name" value="Ald1_epimerase_CS"/>
</dbReference>
<sequence length="314" mass="36133">MINILEENVSNDVNFIHFTIESELEITFSTIGASIFRIKFSDRYNFLENVTLTPDSMMKWLENRTYSGAIVAPLAGRYAVHDTLLEQNRPPLHFHGGTDGYDKRIWTYKLTIAEKEAQICFSLYDEQTKTHIHVRYLVNEQKQLSMEISAQTEQEIFFNPTNHLYFNLNGDRQKTIENHKLYLASDTYYVENSEKLIVSPVEIAPNSTLDFSLSNGKLLNELSEFGGLDTTFQFNDKKEGLLWQPDNGRAIHITTTLPAVVIFTFNQEQPLFAPAPKYAGITFETQYPANNLPLVALTKESPYYEKTVYSFLHL</sequence>
<dbReference type="EMBL" id="CP147247">
    <property type="protein sequence ID" value="WYJ91722.1"/>
    <property type="molecule type" value="Genomic_DNA"/>
</dbReference>
<dbReference type="GO" id="GO:0006006">
    <property type="term" value="P:glucose metabolic process"/>
    <property type="evidence" value="ECO:0007669"/>
    <property type="project" value="TreeGrafter"/>
</dbReference>